<evidence type="ECO:0000313" key="2">
    <source>
        <dbReference type="EMBL" id="RDL30431.1"/>
    </source>
</evidence>
<feature type="region of interest" description="Disordered" evidence="1">
    <location>
        <begin position="1"/>
        <end position="32"/>
    </location>
</feature>
<dbReference type="InterPro" id="IPR021833">
    <property type="entry name" value="DUF3425"/>
</dbReference>
<dbReference type="RefSeq" id="XP_031864956.1">
    <property type="nucleotide sequence ID" value="XM_032018932.1"/>
</dbReference>
<feature type="region of interest" description="Disordered" evidence="1">
    <location>
        <begin position="149"/>
        <end position="180"/>
    </location>
</feature>
<dbReference type="Pfam" id="PF11905">
    <property type="entry name" value="DUF3425"/>
    <property type="match status" value="1"/>
</dbReference>
<evidence type="ECO:0000313" key="3">
    <source>
        <dbReference type="Proteomes" id="UP000254866"/>
    </source>
</evidence>
<name>A0A370T9X0_9HELO</name>
<dbReference type="EMBL" id="NPIC01000015">
    <property type="protein sequence ID" value="RDL30431.1"/>
    <property type="molecule type" value="Genomic_DNA"/>
</dbReference>
<dbReference type="AlphaFoldDB" id="A0A370T9X0"/>
<dbReference type="PANTHER" id="PTHR37012">
    <property type="entry name" value="B-ZIP TRANSCRIPTION FACTOR (EUROFUNG)-RELATED"/>
    <property type="match status" value="1"/>
</dbReference>
<sequence>MVGSRNAPPKDTRSRRSLKLVDKDGVPDKRTKSRIAELEAQLEDFKKGDIDASAATLMAKLDQAVAERVRLDGTLKSLEKIIASHRSSQLQDSGRWLLETGGVSKERTPSFTMVPQDGLGCPPVESEGGWASSGTPDVNSVVSAAVNSSEGNTSMTADTENSTANVAELGDGDGNGGESSCRGLDSYPPDISCAALRIRLKAPNMTHICPCHPLSSSNPSQNLAHPYAINFFGWPGLRERFIFAEHSYCDNAFYDVLCSSLRIRWPLSFRDCYVRQADTNLCSISPTFSQCIYDLRNWAMGPDIFERYPEFRSDLPTLHERPHPVSNLQQLQFAGSRPNAIRDTARVHGIGNDHDMGELSELFGFGTNILLPNESASVDPDILRHMLTSCK</sequence>
<evidence type="ECO:0000256" key="1">
    <source>
        <dbReference type="SAM" id="MobiDB-lite"/>
    </source>
</evidence>
<protein>
    <submittedName>
        <fullName evidence="2">Uncharacterized protein</fullName>
    </submittedName>
</protein>
<dbReference type="PANTHER" id="PTHR37012:SF7">
    <property type="entry name" value="B-ZIP TRANSCRIPTION FACTOR (EUROFUNG)-RELATED"/>
    <property type="match status" value="1"/>
</dbReference>
<reference evidence="2 3" key="1">
    <citation type="journal article" date="2018" name="IMA Fungus">
        <title>IMA Genome-F 9: Draft genome sequence of Annulohypoxylon stygium, Aspergillus mulundensis, Berkeleyomyces basicola (syn. Thielaviopsis basicola), Ceratocystis smalleyi, two Cercospora beticola strains, Coleophoma cylindrospora, Fusarium fracticaudum, Phialophora cf. hyalina, and Morchella septimelata.</title>
        <authorList>
            <person name="Wingfield B.D."/>
            <person name="Bills G.F."/>
            <person name="Dong Y."/>
            <person name="Huang W."/>
            <person name="Nel W.J."/>
            <person name="Swalarsk-Parry B.S."/>
            <person name="Vaghefi N."/>
            <person name="Wilken P.M."/>
            <person name="An Z."/>
            <person name="de Beer Z.W."/>
            <person name="De Vos L."/>
            <person name="Chen L."/>
            <person name="Duong T.A."/>
            <person name="Gao Y."/>
            <person name="Hammerbacher A."/>
            <person name="Kikkert J.R."/>
            <person name="Li Y."/>
            <person name="Li H."/>
            <person name="Li K."/>
            <person name="Li Q."/>
            <person name="Liu X."/>
            <person name="Ma X."/>
            <person name="Naidoo K."/>
            <person name="Pethybridge S.J."/>
            <person name="Sun J."/>
            <person name="Steenkamp E.T."/>
            <person name="van der Nest M.A."/>
            <person name="van Wyk S."/>
            <person name="Wingfield M.J."/>
            <person name="Xiong C."/>
            <person name="Yue Q."/>
            <person name="Zhang X."/>
        </authorList>
    </citation>
    <scope>NUCLEOTIDE SEQUENCE [LARGE SCALE GENOMIC DNA]</scope>
    <source>
        <strain evidence="2 3">BP 5553</strain>
    </source>
</reference>
<dbReference type="GeneID" id="43603158"/>
<feature type="compositionally biased region" description="Polar residues" evidence="1">
    <location>
        <begin position="150"/>
        <end position="165"/>
    </location>
</feature>
<feature type="compositionally biased region" description="Basic and acidic residues" evidence="1">
    <location>
        <begin position="8"/>
        <end position="32"/>
    </location>
</feature>
<accession>A0A370T9X0</accession>
<dbReference type="Proteomes" id="UP000254866">
    <property type="component" value="Unassembled WGS sequence"/>
</dbReference>
<dbReference type="OrthoDB" id="5086080at2759"/>
<proteinExistence type="predicted"/>
<comment type="caution">
    <text evidence="2">The sequence shown here is derived from an EMBL/GenBank/DDBJ whole genome shotgun (WGS) entry which is preliminary data.</text>
</comment>
<organism evidence="2 3">
    <name type="scientific">Venustampulla echinocandica</name>
    <dbReference type="NCBI Taxonomy" id="2656787"/>
    <lineage>
        <taxon>Eukaryota</taxon>
        <taxon>Fungi</taxon>
        <taxon>Dikarya</taxon>
        <taxon>Ascomycota</taxon>
        <taxon>Pezizomycotina</taxon>
        <taxon>Leotiomycetes</taxon>
        <taxon>Helotiales</taxon>
        <taxon>Pleuroascaceae</taxon>
        <taxon>Venustampulla</taxon>
    </lineage>
</organism>
<gene>
    <name evidence="2" type="ORF">BP5553_10309</name>
</gene>
<keyword evidence="3" id="KW-1185">Reference proteome</keyword>